<feature type="domain" description="Galectin" evidence="2">
    <location>
        <begin position="393"/>
        <end position="524"/>
    </location>
</feature>
<dbReference type="Proteomes" id="UP000507470">
    <property type="component" value="Unassembled WGS sequence"/>
</dbReference>
<dbReference type="PANTHER" id="PTHR11346:SF147">
    <property type="entry name" value="GALECTIN"/>
    <property type="match status" value="1"/>
</dbReference>
<feature type="domain" description="Galectin" evidence="2">
    <location>
        <begin position="118"/>
        <end position="250"/>
    </location>
</feature>
<feature type="domain" description="Galectin" evidence="2">
    <location>
        <begin position="257"/>
        <end position="386"/>
    </location>
</feature>
<dbReference type="Pfam" id="PF00337">
    <property type="entry name" value="Gal-bind_lectin"/>
    <property type="match status" value="4"/>
</dbReference>
<dbReference type="SMART" id="SM00908">
    <property type="entry name" value="Gal-bind_lectin"/>
    <property type="match status" value="4"/>
</dbReference>
<dbReference type="CDD" id="cd00070">
    <property type="entry name" value="GLECT"/>
    <property type="match status" value="3"/>
</dbReference>
<gene>
    <name evidence="3" type="ORF">MCOR_50973</name>
</gene>
<dbReference type="EMBL" id="CACVKT020008931">
    <property type="protein sequence ID" value="CAC5418544.1"/>
    <property type="molecule type" value="Genomic_DNA"/>
</dbReference>
<keyword evidence="4" id="KW-1185">Reference proteome</keyword>
<sequence length="659" mass="75393">MLKMKANKKLPQYDLSSTGKVVTFKDLHNIHKPETHKSNVGILVTLLTEMRNMPETTALRNKGKILEWIKAWITQHQQCEAVEGETSRKAFVKSGVPQVRNWTDVEGKIQQCTLIRSPPIACQDVLYDQSCVHTVVFLYPQWITSWKTIHHARKSHMGYRSICNQFTTRHRPTGRNSCTGGDWQDEEKEQPHFPFDDGRSFILRIEVTASEFRTYVNGKPYINYSHRVDLGNVHFLHLTDGAEYYDITFVDRYGLPYRTEIPGGMQVGKAVRIRGAGMDNEPFSINFGCDCENETCAFHFNPRPNEGVVIRNANLGGWGDEERDYEADFPFSPGQYFDALFVCTDDKYHVYVNGEHFTDFNHRCGVPDVSHFHVQGNMDIKDVEYFEPLEDDFVKQVPSGMEKGDVVVFRGFMRPGGDVFSVNFMNGYTADSDIALHFNPRISEGQVIMNCCTGGDWGEEERADIPSVIAEGKPFEIKIVTKRNKFKVYVNGNKCMKFDARGNVEDIKGIMVKGEAFIYQVKLERKLEKPVVESLPFGLREGGWVVVQAIPKKGSEGFAVNLCCGEDDDCDVAFHFNPRLQENCSIRNTFSGGEWQEEERDQPCFPFEKKETCEIAINIKSDKFVTYVNGEHYVDYNHRLPLDSSSYKRNFGIINTIRE</sequence>
<evidence type="ECO:0000256" key="1">
    <source>
        <dbReference type="ARBA" id="ARBA00022734"/>
    </source>
</evidence>
<dbReference type="GO" id="GO:0030246">
    <property type="term" value="F:carbohydrate binding"/>
    <property type="evidence" value="ECO:0007669"/>
    <property type="project" value="UniProtKB-KW"/>
</dbReference>
<dbReference type="InterPro" id="IPR001079">
    <property type="entry name" value="Galectin_CRD"/>
</dbReference>
<dbReference type="InterPro" id="IPR013320">
    <property type="entry name" value="ConA-like_dom_sf"/>
</dbReference>
<feature type="domain" description="Galectin" evidence="2">
    <location>
        <begin position="531"/>
        <end position="659"/>
    </location>
</feature>
<dbReference type="InterPro" id="IPR044156">
    <property type="entry name" value="Galectin-like"/>
</dbReference>
<dbReference type="SUPFAM" id="SSF49899">
    <property type="entry name" value="Concanavalin A-like lectins/glucanases"/>
    <property type="match status" value="4"/>
</dbReference>
<organism evidence="3 4">
    <name type="scientific">Mytilus coruscus</name>
    <name type="common">Sea mussel</name>
    <dbReference type="NCBI Taxonomy" id="42192"/>
    <lineage>
        <taxon>Eukaryota</taxon>
        <taxon>Metazoa</taxon>
        <taxon>Spiralia</taxon>
        <taxon>Lophotrochozoa</taxon>
        <taxon>Mollusca</taxon>
        <taxon>Bivalvia</taxon>
        <taxon>Autobranchia</taxon>
        <taxon>Pteriomorphia</taxon>
        <taxon>Mytilida</taxon>
        <taxon>Mytiloidea</taxon>
        <taxon>Mytilidae</taxon>
        <taxon>Mytilinae</taxon>
        <taxon>Mytilus</taxon>
    </lineage>
</organism>
<dbReference type="SMART" id="SM00276">
    <property type="entry name" value="GLECT"/>
    <property type="match status" value="4"/>
</dbReference>
<protein>
    <recommendedName>
        <fullName evidence="2">Galectin domain-containing protein</fullName>
    </recommendedName>
</protein>
<evidence type="ECO:0000313" key="3">
    <source>
        <dbReference type="EMBL" id="CAC5418544.1"/>
    </source>
</evidence>
<dbReference type="Gene3D" id="2.60.120.200">
    <property type="match status" value="4"/>
</dbReference>
<evidence type="ECO:0000313" key="4">
    <source>
        <dbReference type="Proteomes" id="UP000507470"/>
    </source>
</evidence>
<proteinExistence type="predicted"/>
<reference evidence="3 4" key="1">
    <citation type="submission" date="2020-06" db="EMBL/GenBank/DDBJ databases">
        <authorList>
            <person name="Li R."/>
            <person name="Bekaert M."/>
        </authorList>
    </citation>
    <scope>NUCLEOTIDE SEQUENCE [LARGE SCALE GENOMIC DNA]</scope>
    <source>
        <strain evidence="4">wild</strain>
    </source>
</reference>
<accession>A0A6J8ED20</accession>
<dbReference type="PANTHER" id="PTHR11346">
    <property type="entry name" value="GALECTIN"/>
    <property type="match status" value="1"/>
</dbReference>
<dbReference type="PROSITE" id="PS51304">
    <property type="entry name" value="GALECTIN"/>
    <property type="match status" value="4"/>
</dbReference>
<dbReference type="AlphaFoldDB" id="A0A6J8ED20"/>
<name>A0A6J8ED20_MYTCO</name>
<dbReference type="OrthoDB" id="6053087at2759"/>
<evidence type="ECO:0000259" key="2">
    <source>
        <dbReference type="PROSITE" id="PS51304"/>
    </source>
</evidence>
<keyword evidence="1" id="KW-0430">Lectin</keyword>